<sequence>MRRGMSTTGAARASGSPGAAKIISFYSLKGGVGRTMALANAAWIIASQGKSVLVIDWDLEAPDLHLYYGAFLPVPDLSYADGVLDMFSAFAGAAAVAGDDDLRALHPQHTDFERYQMGLDHPFPDGGRLHYMGPGRMDEEYANRLANFNWTAFHTSDDGQEFLKALRERLHASDYDYILIDSRTGFSDGARICTLALPDKVVIALTMNSQAIQGARKAAELIRRHRQGTELHFVQMRVDQNELDRLDQRFGEARKALDPYLGITDEDALATYWGRMRVPYVPYYTYGEELAVMRQNLRFTGGIAAAYVHLVDQITDGEICDPQPPSADAYVAYRRLLTQRERLRAGQETEPCTVTLLHAPNDQLWADWIGELLRPTRIQVVPPGDKPTDSLPDTTYVLALLSPHLAGSQAGDTVARLATGAPVGSGPGDQRIIGVRVGTARFSPHFEFGRQNTITLDGQSEDVARRELLGHFGSPTDTQTESAWAGPRFPGLQPTVWNLAMRNTGFIGRVDQLNALREGFGHSGATSSPPQVLCGLTGVGKRQIALEYAHRFASQYDLVWWVPAATAESIQDSFTKLAREINAKSDGRRTSEDRQTLLEDLRQGRHPELRRWLLVFHGAVNQQAVEDYLPTGGSGHVLITSNAMEWTPEYTRHAVSRFSPEESVALLGHRLPGSAEKDLLRLAERLGHLPIAEVAAAAVLRACPQDIDAYIALLDSGQIASQSAVAPEYGEFTDACRLAYDDLRHQSPAAARLLDLCVFLSPDGVGMNVVQSDRMVELLKPFDPELGDSVFTLYRHLNLLGKQALAEQDLPSQTLTICRVVQDLVRSWMSEEERDATRAEALSVLASMVPNDLERHKPKHHDTFAELDKHVIVSGAIDSPDPEVHRWLVSQVYHRWMSNDWKGARELGERVLERWRQSLDPDHLMVLRMESQLGAACRLLGDHRTALRLTTHATTTLRSTGSSQADILLARRGYAADLRAAGKFREAFDQDQATFSGLQDAIGENANGTLAASHNLALSKFYVESVPAAILQEQQAHERRGQSAPDKDPDPKRWVSYAHLGTYYREAGDLGTSLRYLTEARNHLNRLLDSGSHHTLGAVASLGMTMVRQGEVSYGLPLLKDAYVAYRDRWGEEHPRTMSCRLSLAIGLHAQGRTDDAVAYTRDVLSHYIDVFGDDHPFTGICRNNLAVYLLDCESAAEASEHAGKAVLQLKETFHRKHRYTLVARMNQNNCSAALGHMTAVELAHEDQDVYDGCKERSAWGENHPVTLIAMANLLASRSPADDELAASLKRKVSEYLPKDHGLAGALSAEPYQRIGADLEVQGV</sequence>
<feature type="domain" description="DUF7779" evidence="1">
    <location>
        <begin position="744"/>
        <end position="833"/>
    </location>
</feature>
<accession>A0A5J6I5T7</accession>
<protein>
    <recommendedName>
        <fullName evidence="1">DUF7779 domain-containing protein</fullName>
    </recommendedName>
</protein>
<reference evidence="2 3" key="1">
    <citation type="submission" date="2017-09" db="EMBL/GenBank/DDBJ databases">
        <authorList>
            <person name="Lee N."/>
            <person name="Cho B.-K."/>
        </authorList>
    </citation>
    <scope>NUCLEOTIDE SEQUENCE [LARGE SCALE GENOMIC DNA]</scope>
    <source>
        <strain evidence="2 3">ATCC 13740</strain>
    </source>
</reference>
<gene>
    <name evidence="2" type="ORF">CP976_18825</name>
</gene>
<dbReference type="Pfam" id="PF13374">
    <property type="entry name" value="TPR_10"/>
    <property type="match status" value="1"/>
</dbReference>
<dbReference type="EMBL" id="CP023694">
    <property type="protein sequence ID" value="QEV25993.1"/>
    <property type="molecule type" value="Genomic_DNA"/>
</dbReference>
<dbReference type="SUPFAM" id="SSF52540">
    <property type="entry name" value="P-loop containing nucleoside triphosphate hydrolases"/>
    <property type="match status" value="2"/>
</dbReference>
<name>A0A5J6I5T7_STRC4</name>
<dbReference type="KEGG" id="scoe:CP976_18825"/>
<dbReference type="InterPro" id="IPR056681">
    <property type="entry name" value="DUF7779"/>
</dbReference>
<evidence type="ECO:0000259" key="1">
    <source>
        <dbReference type="Pfam" id="PF25000"/>
    </source>
</evidence>
<dbReference type="Gene3D" id="1.25.40.10">
    <property type="entry name" value="Tetratricopeptide repeat domain"/>
    <property type="match status" value="2"/>
</dbReference>
<evidence type="ECO:0000313" key="2">
    <source>
        <dbReference type="EMBL" id="QEV25993.1"/>
    </source>
</evidence>
<dbReference type="NCBIfam" id="NF047398">
    <property type="entry name" value="AAA_KGGVGR"/>
    <property type="match status" value="1"/>
</dbReference>
<dbReference type="NCBIfam" id="NF040586">
    <property type="entry name" value="FxSxx_TPR"/>
    <property type="match status" value="1"/>
</dbReference>
<dbReference type="Pfam" id="PF13424">
    <property type="entry name" value="TPR_12"/>
    <property type="match status" value="1"/>
</dbReference>
<dbReference type="Proteomes" id="UP000326598">
    <property type="component" value="Chromosome"/>
</dbReference>
<dbReference type="PANTHER" id="PTHR46082">
    <property type="entry name" value="ATP/GTP-BINDING PROTEIN-RELATED"/>
    <property type="match status" value="1"/>
</dbReference>
<dbReference type="PANTHER" id="PTHR46082:SF6">
    <property type="entry name" value="AAA+ ATPASE DOMAIN-CONTAINING PROTEIN-RELATED"/>
    <property type="match status" value="1"/>
</dbReference>
<dbReference type="InterPro" id="IPR011990">
    <property type="entry name" value="TPR-like_helical_dom_sf"/>
</dbReference>
<proteinExistence type="predicted"/>
<dbReference type="InterPro" id="IPR053137">
    <property type="entry name" value="NLR-like"/>
</dbReference>
<evidence type="ECO:0000313" key="3">
    <source>
        <dbReference type="Proteomes" id="UP000326598"/>
    </source>
</evidence>
<dbReference type="Pfam" id="PF25000">
    <property type="entry name" value="DUF7779"/>
    <property type="match status" value="1"/>
</dbReference>
<organism evidence="2 3">
    <name type="scientific">Streptomyces coeruleorubidus</name>
    <dbReference type="NCBI Taxonomy" id="116188"/>
    <lineage>
        <taxon>Bacteria</taxon>
        <taxon>Bacillati</taxon>
        <taxon>Actinomycetota</taxon>
        <taxon>Actinomycetes</taxon>
        <taxon>Kitasatosporales</taxon>
        <taxon>Streptomycetaceae</taxon>
        <taxon>Streptomyces</taxon>
    </lineage>
</organism>
<dbReference type="SUPFAM" id="SSF48452">
    <property type="entry name" value="TPR-like"/>
    <property type="match status" value="2"/>
</dbReference>
<dbReference type="Gene3D" id="3.40.50.300">
    <property type="entry name" value="P-loop containing nucleotide triphosphate hydrolases"/>
    <property type="match status" value="2"/>
</dbReference>
<dbReference type="InterPro" id="IPR027417">
    <property type="entry name" value="P-loop_NTPase"/>
</dbReference>